<keyword evidence="5 8" id="KW-0460">Magnesium</keyword>
<feature type="binding site" evidence="8">
    <location>
        <position position="11"/>
    </location>
    <ligand>
        <name>Mg(2+)</name>
        <dbReference type="ChEBI" id="CHEBI:18420"/>
    </ligand>
</feature>
<keyword evidence="10" id="KW-1185">Reference proteome</keyword>
<feature type="binding site" evidence="8">
    <location>
        <position position="180"/>
    </location>
    <ligand>
        <name>Mg(2+)</name>
        <dbReference type="ChEBI" id="CHEBI:18420"/>
    </ligand>
</feature>
<evidence type="ECO:0000313" key="10">
    <source>
        <dbReference type="Proteomes" id="UP001154078"/>
    </source>
</evidence>
<dbReference type="EMBL" id="OV121133">
    <property type="protein sequence ID" value="CAH0550281.1"/>
    <property type="molecule type" value="Genomic_DNA"/>
</dbReference>
<reference evidence="9" key="1">
    <citation type="submission" date="2021-12" db="EMBL/GenBank/DDBJ databases">
        <authorList>
            <person name="King R."/>
        </authorList>
    </citation>
    <scope>NUCLEOTIDE SEQUENCE</scope>
</reference>
<dbReference type="InterPro" id="IPR006384">
    <property type="entry name" value="HAD_hydro_PyrdxlP_Pase-like"/>
</dbReference>
<keyword evidence="3 8" id="KW-0479">Metal-binding</keyword>
<evidence type="ECO:0000256" key="3">
    <source>
        <dbReference type="ARBA" id="ARBA00022723"/>
    </source>
</evidence>
<feature type="active site" description="Proton donor" evidence="6">
    <location>
        <position position="11"/>
    </location>
</feature>
<evidence type="ECO:0000256" key="5">
    <source>
        <dbReference type="ARBA" id="ARBA00022842"/>
    </source>
</evidence>
<dbReference type="Proteomes" id="UP001154078">
    <property type="component" value="Chromosome 2"/>
</dbReference>
<dbReference type="InterPro" id="IPR023214">
    <property type="entry name" value="HAD_sf"/>
</dbReference>
<comment type="cofactor">
    <cofactor evidence="1 8">
        <name>Mg(2+)</name>
        <dbReference type="ChEBI" id="CHEBI:18420"/>
    </cofactor>
</comment>
<dbReference type="GO" id="GO:0016791">
    <property type="term" value="F:phosphatase activity"/>
    <property type="evidence" value="ECO:0007669"/>
    <property type="project" value="InterPro"/>
</dbReference>
<evidence type="ECO:0000256" key="2">
    <source>
        <dbReference type="ARBA" id="ARBA00008541"/>
    </source>
</evidence>
<dbReference type="PANTHER" id="PTHR20889">
    <property type="entry name" value="PHOSPHATASE, ORPHAN 1, 2"/>
    <property type="match status" value="1"/>
</dbReference>
<feature type="binding site" evidence="7">
    <location>
        <position position="99"/>
    </location>
    <ligand>
        <name>substrate</name>
    </ligand>
</feature>
<evidence type="ECO:0000256" key="8">
    <source>
        <dbReference type="PIRSR" id="PIRSR031051-3"/>
    </source>
</evidence>
<comment type="similarity">
    <text evidence="2">Belongs to the HAD-like hydrolase superfamily. PHOSPHO family.</text>
</comment>
<dbReference type="PIRSF" id="PIRSF031051">
    <property type="entry name" value="PyrdxlP_Pase_PHOSPHO2"/>
    <property type="match status" value="1"/>
</dbReference>
<evidence type="ECO:0000256" key="4">
    <source>
        <dbReference type="ARBA" id="ARBA00022801"/>
    </source>
</evidence>
<evidence type="ECO:0000256" key="7">
    <source>
        <dbReference type="PIRSR" id="PIRSR031051-2"/>
    </source>
</evidence>
<evidence type="ECO:0000256" key="6">
    <source>
        <dbReference type="PIRSR" id="PIRSR031051-1"/>
    </source>
</evidence>
<name>A0A9P0AYK9_BRAAE</name>
<protein>
    <recommendedName>
        <fullName evidence="11">Phosphatase phospho2</fullName>
    </recommendedName>
</protein>
<dbReference type="Pfam" id="PF06888">
    <property type="entry name" value="Put_Phosphatase"/>
    <property type="match status" value="1"/>
</dbReference>
<dbReference type="SUPFAM" id="SSF56784">
    <property type="entry name" value="HAD-like"/>
    <property type="match status" value="1"/>
</dbReference>
<gene>
    <name evidence="9" type="ORF">MELIAE_LOCUS3137</name>
</gene>
<evidence type="ECO:0000256" key="1">
    <source>
        <dbReference type="ARBA" id="ARBA00001946"/>
    </source>
</evidence>
<dbReference type="Gene3D" id="3.40.50.1000">
    <property type="entry name" value="HAD superfamily/HAD-like"/>
    <property type="match status" value="1"/>
</dbReference>
<feature type="binding site" evidence="7">
    <location>
        <position position="20"/>
    </location>
    <ligand>
        <name>substrate</name>
    </ligand>
</feature>
<dbReference type="InterPro" id="IPR016965">
    <property type="entry name" value="Pase_PHOSPHO-typ"/>
</dbReference>
<accession>A0A9P0AYK9</accession>
<dbReference type="PANTHER" id="PTHR20889:SF12">
    <property type="entry name" value="LP01149P"/>
    <property type="match status" value="1"/>
</dbReference>
<feature type="binding site" evidence="8">
    <location>
        <position position="9"/>
    </location>
    <ligand>
        <name>Mg(2+)</name>
        <dbReference type="ChEBI" id="CHEBI:18420"/>
    </ligand>
</feature>
<sequence length="251" mass="28973">MAFNLIAFDFDHTIVDDNTDTVVAALINKNQIPDSLRTLYRKDGWTSYMQGIFKLLHQNDIKESRILEAIKSIKPVPGICELIQKAHNDLNCHVIIISDSNTYFIEHWLKYHELDKYVAKVFSNPAELDSMGLLNIKMYHFQDYCKLSSKNLCKGQILLDYIKEQNSNGIDYQRIVYCGDGSNDFCPILKLNENDIGCVRKDYKCIQLVSKVKTGEKIDNVFYNIKCNICEWNNGYDILGHLESSSFNECE</sequence>
<dbReference type="OrthoDB" id="10267182at2759"/>
<organism evidence="9 10">
    <name type="scientific">Brassicogethes aeneus</name>
    <name type="common">Rape pollen beetle</name>
    <name type="synonym">Meligethes aeneus</name>
    <dbReference type="NCBI Taxonomy" id="1431903"/>
    <lineage>
        <taxon>Eukaryota</taxon>
        <taxon>Metazoa</taxon>
        <taxon>Ecdysozoa</taxon>
        <taxon>Arthropoda</taxon>
        <taxon>Hexapoda</taxon>
        <taxon>Insecta</taxon>
        <taxon>Pterygota</taxon>
        <taxon>Neoptera</taxon>
        <taxon>Endopterygota</taxon>
        <taxon>Coleoptera</taxon>
        <taxon>Polyphaga</taxon>
        <taxon>Cucujiformia</taxon>
        <taxon>Nitidulidae</taxon>
        <taxon>Meligethinae</taxon>
        <taxon>Brassicogethes</taxon>
    </lineage>
</organism>
<dbReference type="InterPro" id="IPR036412">
    <property type="entry name" value="HAD-like_sf"/>
</dbReference>
<feature type="active site" description="Nucleophile" evidence="6">
    <location>
        <position position="9"/>
    </location>
</feature>
<proteinExistence type="inferred from homology"/>
<dbReference type="NCBIfam" id="TIGR01488">
    <property type="entry name" value="HAD-SF-IB"/>
    <property type="match status" value="1"/>
</dbReference>
<dbReference type="NCBIfam" id="TIGR01489">
    <property type="entry name" value="DKMTPPase-SF"/>
    <property type="match status" value="1"/>
</dbReference>
<evidence type="ECO:0008006" key="11">
    <source>
        <dbReference type="Google" id="ProtNLM"/>
    </source>
</evidence>
<evidence type="ECO:0000313" key="9">
    <source>
        <dbReference type="EMBL" id="CAH0550281.1"/>
    </source>
</evidence>
<dbReference type="AlphaFoldDB" id="A0A9P0AYK9"/>
<keyword evidence="4" id="KW-0378">Hydrolase</keyword>
<dbReference type="GO" id="GO:0046872">
    <property type="term" value="F:metal ion binding"/>
    <property type="evidence" value="ECO:0007669"/>
    <property type="project" value="UniProtKB-KW"/>
</dbReference>